<dbReference type="RefSeq" id="WP_377149861.1">
    <property type="nucleotide sequence ID" value="NZ_JBHSAF010000001.1"/>
</dbReference>
<keyword evidence="8 10" id="KW-0560">Oxidoreductase</keyword>
<dbReference type="SUPFAM" id="SSF52343">
    <property type="entry name" value="Ferredoxin reductase-like, C-terminal NADP-linked domain"/>
    <property type="match status" value="1"/>
</dbReference>
<dbReference type="InterPro" id="IPR029039">
    <property type="entry name" value="Flavoprotein-like_sf"/>
</dbReference>
<comment type="subunit">
    <text evidence="10">Alpha(8)-beta(8). The alpha component is a flavoprotein, the beta component is a hemoprotein.</text>
</comment>
<name>A0ABV8CJ01_9GAMM</name>
<dbReference type="EC" id="1.8.1.2" evidence="10"/>
<comment type="function">
    <text evidence="10">Component of the sulfite reductase complex that catalyzes the 6-electron reduction of sulfite to sulfide. This is one of several activities required for the biosynthesis of L-cysteine from sulfate. The flavoprotein component catalyzes the electron flow from NADPH -&gt; FAD -&gt; FMN to the hemoprotein component.</text>
</comment>
<dbReference type="PANTHER" id="PTHR19384">
    <property type="entry name" value="NITRIC OXIDE SYNTHASE-RELATED"/>
    <property type="match status" value="1"/>
</dbReference>
<evidence type="ECO:0000256" key="2">
    <source>
        <dbReference type="ARBA" id="ARBA00022605"/>
    </source>
</evidence>
<comment type="cofactor">
    <cofactor evidence="10">
        <name>FAD</name>
        <dbReference type="ChEBI" id="CHEBI:57692"/>
    </cofactor>
    <text evidence="10">Binds 1 FAD per subunit.</text>
</comment>
<dbReference type="Proteomes" id="UP001595692">
    <property type="component" value="Unassembled WGS sequence"/>
</dbReference>
<dbReference type="InterPro" id="IPR017938">
    <property type="entry name" value="Riboflavin_synthase-like_b-brl"/>
</dbReference>
<keyword evidence="2 10" id="KW-0028">Amino-acid biosynthesis</keyword>
<evidence type="ECO:0000256" key="3">
    <source>
        <dbReference type="ARBA" id="ARBA00022630"/>
    </source>
</evidence>
<feature type="domain" description="Flavodoxin-like" evidence="11">
    <location>
        <begin position="67"/>
        <end position="205"/>
    </location>
</feature>
<accession>A0ABV8CJ01</accession>
<dbReference type="InterPro" id="IPR008254">
    <property type="entry name" value="Flavodoxin/NO_synth"/>
</dbReference>
<comment type="pathway">
    <text evidence="10">Sulfur metabolism; hydrogen sulfide biosynthesis; hydrogen sulfide from sulfite (NADPH route): step 1/1.</text>
</comment>
<proteinExistence type="predicted"/>
<dbReference type="Pfam" id="PF00175">
    <property type="entry name" value="NAD_binding_1"/>
    <property type="match status" value="1"/>
</dbReference>
<keyword evidence="6 10" id="KW-0521">NADP</keyword>
<dbReference type="Gene3D" id="1.20.990.10">
    <property type="entry name" value="NADPH-cytochrome p450 Reductase, Chain A, domain 3"/>
    <property type="match status" value="1"/>
</dbReference>
<keyword evidence="7 10" id="KW-0249">Electron transport</keyword>
<dbReference type="PRINTS" id="PR00371">
    <property type="entry name" value="FPNCR"/>
</dbReference>
<dbReference type="Pfam" id="PF00667">
    <property type="entry name" value="FAD_binding_1"/>
    <property type="match status" value="1"/>
</dbReference>
<protein>
    <recommendedName>
        <fullName evidence="10">Sulfite reductase [NADPH] flavoprotein alpha-component</fullName>
        <shortName evidence="10">SiR-FP</shortName>
        <ecNumber evidence="10">1.8.1.2</ecNumber>
    </recommendedName>
</protein>
<dbReference type="SUPFAM" id="SSF63380">
    <property type="entry name" value="Riboflavin synthase domain-like"/>
    <property type="match status" value="1"/>
</dbReference>
<evidence type="ECO:0000256" key="8">
    <source>
        <dbReference type="ARBA" id="ARBA00023002"/>
    </source>
</evidence>
<evidence type="ECO:0000313" key="13">
    <source>
        <dbReference type="EMBL" id="MFC3911975.1"/>
    </source>
</evidence>
<comment type="catalytic activity">
    <reaction evidence="10">
        <text>hydrogen sulfide + 3 NADP(+) + 3 H2O = sulfite + 3 NADPH + 4 H(+)</text>
        <dbReference type="Rhea" id="RHEA:13801"/>
        <dbReference type="ChEBI" id="CHEBI:15377"/>
        <dbReference type="ChEBI" id="CHEBI:15378"/>
        <dbReference type="ChEBI" id="CHEBI:17359"/>
        <dbReference type="ChEBI" id="CHEBI:29919"/>
        <dbReference type="ChEBI" id="CHEBI:57783"/>
        <dbReference type="ChEBI" id="CHEBI:58349"/>
        <dbReference type="EC" id="1.8.1.2"/>
    </reaction>
</comment>
<keyword evidence="4 10" id="KW-0288">FMN</keyword>
<dbReference type="Pfam" id="PF00258">
    <property type="entry name" value="Flavodoxin_1"/>
    <property type="match status" value="1"/>
</dbReference>
<dbReference type="Gene3D" id="2.40.30.10">
    <property type="entry name" value="Translation factors"/>
    <property type="match status" value="1"/>
</dbReference>
<dbReference type="PIRSF" id="PIRSF000207">
    <property type="entry name" value="SiR-FP_CysJ"/>
    <property type="match status" value="1"/>
</dbReference>
<dbReference type="InterPro" id="IPR010199">
    <property type="entry name" value="CysJ"/>
</dbReference>
<dbReference type="EMBL" id="JBHSAF010000001">
    <property type="protein sequence ID" value="MFC3911975.1"/>
    <property type="molecule type" value="Genomic_DNA"/>
</dbReference>
<comment type="caution">
    <text evidence="13">The sequence shown here is derived from an EMBL/GenBank/DDBJ whole genome shotgun (WGS) entry which is preliminary data.</text>
</comment>
<evidence type="ECO:0000256" key="10">
    <source>
        <dbReference type="PIRNR" id="PIRNR000207"/>
    </source>
</evidence>
<evidence type="ECO:0000256" key="9">
    <source>
        <dbReference type="ARBA" id="ARBA00023192"/>
    </source>
</evidence>
<dbReference type="Gene3D" id="3.40.50.80">
    <property type="entry name" value="Nucleotide-binding domain of ferredoxin-NADP reductase (FNR) module"/>
    <property type="match status" value="1"/>
</dbReference>
<evidence type="ECO:0000259" key="12">
    <source>
        <dbReference type="PROSITE" id="PS51384"/>
    </source>
</evidence>
<dbReference type="InterPro" id="IPR039261">
    <property type="entry name" value="FNR_nucleotide-bd"/>
</dbReference>
<evidence type="ECO:0000256" key="5">
    <source>
        <dbReference type="ARBA" id="ARBA00022827"/>
    </source>
</evidence>
<dbReference type="PRINTS" id="PR00369">
    <property type="entry name" value="FLAVODOXIN"/>
</dbReference>
<feature type="domain" description="FAD-binding FR-type" evidence="12">
    <location>
        <begin position="240"/>
        <end position="455"/>
    </location>
</feature>
<keyword evidence="9 10" id="KW-0198">Cysteine biosynthesis</keyword>
<dbReference type="NCBIfam" id="TIGR01931">
    <property type="entry name" value="cysJ"/>
    <property type="match status" value="1"/>
</dbReference>
<dbReference type="InterPro" id="IPR017927">
    <property type="entry name" value="FAD-bd_FR_type"/>
</dbReference>
<evidence type="ECO:0000256" key="7">
    <source>
        <dbReference type="ARBA" id="ARBA00022982"/>
    </source>
</evidence>
<evidence type="ECO:0000256" key="1">
    <source>
        <dbReference type="ARBA" id="ARBA00022448"/>
    </source>
</evidence>
<comment type="cofactor">
    <cofactor evidence="10">
        <name>FMN</name>
        <dbReference type="ChEBI" id="CHEBI:58210"/>
    </cofactor>
    <text evidence="10">Binds 1 FMN per subunit.</text>
</comment>
<dbReference type="PROSITE" id="PS51384">
    <property type="entry name" value="FAD_FR"/>
    <property type="match status" value="1"/>
</dbReference>
<dbReference type="InterPro" id="IPR001709">
    <property type="entry name" value="Flavoprot_Pyr_Nucl_cyt_Rdtase"/>
</dbReference>
<keyword evidence="3 10" id="KW-0285">Flavoprotein</keyword>
<evidence type="ECO:0000313" key="14">
    <source>
        <dbReference type="Proteomes" id="UP001595692"/>
    </source>
</evidence>
<dbReference type="CDD" id="cd06199">
    <property type="entry name" value="SiR"/>
    <property type="match status" value="1"/>
</dbReference>
<keyword evidence="1 10" id="KW-0813">Transport</keyword>
<keyword evidence="5 10" id="KW-0274">FAD</keyword>
<evidence type="ECO:0000259" key="11">
    <source>
        <dbReference type="PROSITE" id="PS50902"/>
    </source>
</evidence>
<dbReference type="SUPFAM" id="SSF52218">
    <property type="entry name" value="Flavoproteins"/>
    <property type="match status" value="1"/>
</dbReference>
<evidence type="ECO:0000256" key="4">
    <source>
        <dbReference type="ARBA" id="ARBA00022643"/>
    </source>
</evidence>
<evidence type="ECO:0000256" key="6">
    <source>
        <dbReference type="ARBA" id="ARBA00022857"/>
    </source>
</evidence>
<dbReference type="PANTHER" id="PTHR19384:SF128">
    <property type="entry name" value="NADPH OXIDOREDUCTASE A"/>
    <property type="match status" value="1"/>
</dbReference>
<dbReference type="InterPro" id="IPR001433">
    <property type="entry name" value="OxRdtase_FAD/NAD-bd"/>
</dbReference>
<dbReference type="InterPro" id="IPR001094">
    <property type="entry name" value="Flavdoxin-like"/>
</dbReference>
<reference evidence="14" key="1">
    <citation type="journal article" date="2019" name="Int. J. Syst. Evol. Microbiol.">
        <title>The Global Catalogue of Microorganisms (GCM) 10K type strain sequencing project: providing services to taxonomists for standard genome sequencing and annotation.</title>
        <authorList>
            <consortium name="The Broad Institute Genomics Platform"/>
            <consortium name="The Broad Institute Genome Sequencing Center for Infectious Disease"/>
            <person name="Wu L."/>
            <person name="Ma J."/>
        </authorList>
    </citation>
    <scope>NUCLEOTIDE SEQUENCE [LARGE SCALE GENOMIC DNA]</scope>
    <source>
        <strain evidence="14">CCUG 54939</strain>
    </source>
</reference>
<dbReference type="GO" id="GO:0004783">
    <property type="term" value="F:sulfite reductase (NADPH) activity"/>
    <property type="evidence" value="ECO:0007669"/>
    <property type="project" value="UniProtKB-EC"/>
</dbReference>
<dbReference type="PROSITE" id="PS50902">
    <property type="entry name" value="FLAVODOXIN_LIKE"/>
    <property type="match status" value="1"/>
</dbReference>
<sequence>MNAKESPAAAALPLPHLSRLAEAVAGLSAPELIWASGYLYGLAQAGGVAAGAAAASAVVASAPAATLTILYGSQTGNAKGVAESIKTLAQGKGLQVQLASMSDFKPKQLKKETHLIVVTSTLGEGEPPENAVDLHGQLKAGKLGKLDGLKFAVLGLGDSSYEFFCQAGKDFDAYLEKAGAERVTARADLDVDYRAAAAEWAEQAVSALAASLGGVGGGSSASAAPAVAGVATAHSQYDKFNPYLATLATNQKITGRDSTKDIRHIEISLEGSGLSYQPGDALGVWFDNDAALVAEVLALTGLSGSESVTVDGKSLALSEALTRHFELTRLHGGFISGLAELSDNPELKAIAADKAQTTALAASAQIVDVLKRYPQPLSAEQLTKLLRPLTPRMYSIASSQAEVEEEVHLTVGVVRYPQADGTLRSGGASSYLADRLAEGSEVRVFVEHNDNFRLPEDGNTPVIMVGPGTGIAPFRAFIQQRDADGASGKNWLFFGNPHFTQDFLYQVEWQKYVKSGLLSKIDLAFSRDQAQKIYVQDRLREQGAEVYAWLEQGAHFYVCGDANRMAKDVQEALLDILVQHGGKSREAAEEYLNELRRAKRYQRDVY</sequence>
<organism evidence="13 14">
    <name type="scientific">Pseudaeromonas sharmana</name>
    <dbReference type="NCBI Taxonomy" id="328412"/>
    <lineage>
        <taxon>Bacteria</taxon>
        <taxon>Pseudomonadati</taxon>
        <taxon>Pseudomonadota</taxon>
        <taxon>Gammaproteobacteria</taxon>
        <taxon>Aeromonadales</taxon>
        <taxon>Aeromonadaceae</taxon>
        <taxon>Pseudaeromonas</taxon>
    </lineage>
</organism>
<keyword evidence="14" id="KW-1185">Reference proteome</keyword>
<dbReference type="InterPro" id="IPR023173">
    <property type="entry name" value="NADPH_Cyt_P450_Rdtase_alpha"/>
</dbReference>
<gene>
    <name evidence="13" type="ORF">ACFOSS_00645</name>
</gene>
<dbReference type="Gene3D" id="3.40.50.360">
    <property type="match status" value="1"/>
</dbReference>
<dbReference type="InterPro" id="IPR003097">
    <property type="entry name" value="CysJ-like_FAD-binding"/>
</dbReference>